<protein>
    <submittedName>
        <fullName evidence="1">Uncharacterized protein</fullName>
    </submittedName>
</protein>
<reference evidence="1 2" key="1">
    <citation type="submission" date="2024-02" db="EMBL/GenBank/DDBJ databases">
        <authorList>
            <person name="Chen Y."/>
            <person name="Shah S."/>
            <person name="Dougan E. K."/>
            <person name="Thang M."/>
            <person name="Chan C."/>
        </authorList>
    </citation>
    <scope>NUCLEOTIDE SEQUENCE [LARGE SCALE GENOMIC DNA]</scope>
</reference>
<evidence type="ECO:0000313" key="2">
    <source>
        <dbReference type="Proteomes" id="UP001642464"/>
    </source>
</evidence>
<gene>
    <name evidence="1" type="ORF">SCF082_LOCUS20148</name>
</gene>
<proteinExistence type="predicted"/>
<comment type="caution">
    <text evidence="1">The sequence shown here is derived from an EMBL/GenBank/DDBJ whole genome shotgun (WGS) entry which is preliminary data.</text>
</comment>
<name>A0ABP0L2I2_9DINO</name>
<organism evidence="1 2">
    <name type="scientific">Durusdinium trenchii</name>
    <dbReference type="NCBI Taxonomy" id="1381693"/>
    <lineage>
        <taxon>Eukaryota</taxon>
        <taxon>Sar</taxon>
        <taxon>Alveolata</taxon>
        <taxon>Dinophyceae</taxon>
        <taxon>Suessiales</taxon>
        <taxon>Symbiodiniaceae</taxon>
        <taxon>Durusdinium</taxon>
    </lineage>
</organism>
<feature type="non-terminal residue" evidence="1">
    <location>
        <position position="151"/>
    </location>
</feature>
<keyword evidence="2" id="KW-1185">Reference proteome</keyword>
<dbReference type="EMBL" id="CAXAMM010013951">
    <property type="protein sequence ID" value="CAK9032615.1"/>
    <property type="molecule type" value="Genomic_DNA"/>
</dbReference>
<accession>A0ABP0L2I2</accession>
<sequence>MKALNDEQPFNCNGDSYHANSTYFRLRVRQLASKIRNLVNESNAWESLEKKLNSSQRDTFIQLARVLCPGFMTEPATQPAQPQQMVGPRVEGHVSNVVLSRPAPHKDYVEEDVQVVTKDEPNLKMEEFATSFLDGDADQGFLHKAVVIAGK</sequence>
<dbReference type="Proteomes" id="UP001642464">
    <property type="component" value="Unassembled WGS sequence"/>
</dbReference>
<evidence type="ECO:0000313" key="1">
    <source>
        <dbReference type="EMBL" id="CAK9032615.1"/>
    </source>
</evidence>